<sequence>MSADPIFSAPAPRVFTLPASVSFLDSLAGELRARFPEPDALADVTILAPTRRAGRALAEAFTRADGGAGAALLPMIRPIGDVDADDPPFEPGELADAAPPAISAARRRFELASLILKKERAAERAMAPDGALALADELAALIDDAATEEVEDFAAIDEAIRAALPAHMQEAAIFLEIVTEAWPARLAELGAVDPARRRSLLLRALAERWREQPPDGPVIAAGSTASIPAAAELLRVVANLPQGAVVLPGFQPDMDERAWAAIDDTHPQRSMKAFVESLDIDRTVVRVWPGGEEGRAPRARGLVLAEALRPAEATSDWLGRVGTLKEAWGADVFETALDGLSVIEAGSPEEEGRAIALALRETLETPDREAILVTPDRALARRVATEMRRFGVTLDDSAGEALSDTAAGVFLFRVLDAALDAGSALALSALVASPLFALGGDRAKRRAEFGAIERRALRGRKPGRDYDAVRRRIDEATQNSPKRRDRWRGLIDAVEVALAPLLALEGPHPAEDWARALAAAGEALAADSERSGAERLWAGDAGEAAAGLVREFIEEAGALPPMTGEAFARALLETARARRVRPRYGGHPRLQILGPLEARLVGADRVILAGLNEGVWPAKAKIDPFMSRGMRAAVGLSAPERRFGLAAHDFAQLAAGGDVILSRSVKQDSAPAVASRWLWRLQTLARGALGEDAAEARLTPATDYLGAARRLDAPGARRLITRGPQPCPPVEARPRRLSVTRIETWVRDPYAIYARYVLGLDVLDPLDRPPGPAERGQAYHAAFERWIKDLPDTDDLPRDAHERLAILGRDALLEAGFSPDDLGIELPRFARAAAFLAEWEATRRRMGWRPVAIEATGELTLDAPGGAFTLRARADRIDIRPDGALDIVDYKTGTGLPSVKEVAAGFAPQLPLEAAMAARGAFPDCPPHEAAELIYLSLSGGKTPGFERLVSKGADGMARAEAAFERLAEWIATFDDPARSYPSQPRAKYTNTWGDYDHLARRKEWASAPGETGEGGGGS</sequence>
<dbReference type="SUPFAM" id="SSF52540">
    <property type="entry name" value="P-loop containing nucleoside triphosphate hydrolases"/>
    <property type="match status" value="1"/>
</dbReference>
<feature type="domain" description="PD-(D/E)XK endonuclease-like" evidence="1">
    <location>
        <begin position="736"/>
        <end position="973"/>
    </location>
</feature>
<keyword evidence="3" id="KW-1185">Reference proteome</keyword>
<dbReference type="RefSeq" id="WP_109251739.1">
    <property type="nucleotide sequence ID" value="NZ_QEXV01000001.1"/>
</dbReference>
<evidence type="ECO:0000313" key="3">
    <source>
        <dbReference type="Proteomes" id="UP000245168"/>
    </source>
</evidence>
<protein>
    <submittedName>
        <fullName evidence="2">Double-strand break repair protein AddB</fullName>
    </submittedName>
</protein>
<dbReference type="InterPro" id="IPR038726">
    <property type="entry name" value="PDDEXK_AddAB-type"/>
</dbReference>
<dbReference type="Pfam" id="PF12705">
    <property type="entry name" value="PDDEXK_1"/>
    <property type="match status" value="1"/>
</dbReference>
<evidence type="ECO:0000313" key="2">
    <source>
        <dbReference type="EMBL" id="PWE18464.1"/>
    </source>
</evidence>
<reference evidence="3" key="1">
    <citation type="submission" date="2018-05" db="EMBL/GenBank/DDBJ databases">
        <authorList>
            <person name="Liu B.-T."/>
        </authorList>
    </citation>
    <scope>NUCLEOTIDE SEQUENCE [LARGE SCALE GENOMIC DNA]</scope>
    <source>
        <strain evidence="3">WD6-1</strain>
    </source>
</reference>
<dbReference type="InterPro" id="IPR027417">
    <property type="entry name" value="P-loop_NTPase"/>
</dbReference>
<evidence type="ECO:0000259" key="1">
    <source>
        <dbReference type="Pfam" id="PF12705"/>
    </source>
</evidence>
<accession>A0A2U2BWX0</accession>
<gene>
    <name evidence="2" type="primary">addB</name>
    <name evidence="2" type="ORF">DDZ18_02330</name>
</gene>
<dbReference type="NCBIfam" id="TIGR02786">
    <property type="entry name" value="addB_alphas"/>
    <property type="match status" value="1"/>
</dbReference>
<dbReference type="EMBL" id="QEXV01000001">
    <property type="protein sequence ID" value="PWE18464.1"/>
    <property type="molecule type" value="Genomic_DNA"/>
</dbReference>
<proteinExistence type="predicted"/>
<organism evidence="2 3">
    <name type="scientific">Marinicauda salina</name>
    <dbReference type="NCBI Taxonomy" id="2135793"/>
    <lineage>
        <taxon>Bacteria</taxon>
        <taxon>Pseudomonadati</taxon>
        <taxon>Pseudomonadota</taxon>
        <taxon>Alphaproteobacteria</taxon>
        <taxon>Maricaulales</taxon>
        <taxon>Maricaulaceae</taxon>
        <taxon>Marinicauda</taxon>
    </lineage>
</organism>
<dbReference type="InterPro" id="IPR011604">
    <property type="entry name" value="PDDEXK-like_dom_sf"/>
</dbReference>
<dbReference type="OrthoDB" id="9780606at2"/>
<name>A0A2U2BWX0_9PROT</name>
<dbReference type="InterPro" id="IPR014153">
    <property type="entry name" value="Ds_break_AddB"/>
</dbReference>
<comment type="caution">
    <text evidence="2">The sequence shown here is derived from an EMBL/GenBank/DDBJ whole genome shotgun (WGS) entry which is preliminary data.</text>
</comment>
<dbReference type="Proteomes" id="UP000245168">
    <property type="component" value="Unassembled WGS sequence"/>
</dbReference>
<dbReference type="AlphaFoldDB" id="A0A2U2BWX0"/>
<dbReference type="Gene3D" id="3.90.320.10">
    <property type="match status" value="1"/>
</dbReference>